<comment type="caution">
    <text evidence="6">The sequence shown here is derived from an EMBL/GenBank/DDBJ whole genome shotgun (WGS) entry which is preliminary data.</text>
</comment>
<accession>A0A972FCY4</accession>
<dbReference type="GO" id="GO:0008813">
    <property type="term" value="F:chorismate lyase activity"/>
    <property type="evidence" value="ECO:0007669"/>
    <property type="project" value="UniProtKB-UniRule"/>
</dbReference>
<comment type="pathway">
    <text evidence="5">Cofactor biosynthesis; ubiquinone biosynthesis.</text>
</comment>
<dbReference type="GO" id="GO:0006744">
    <property type="term" value="P:ubiquinone biosynthetic process"/>
    <property type="evidence" value="ECO:0007669"/>
    <property type="project" value="UniProtKB-UniRule"/>
</dbReference>
<comment type="catalytic activity">
    <reaction evidence="5">
        <text>chorismate = 4-hydroxybenzoate + pyruvate</text>
        <dbReference type="Rhea" id="RHEA:16505"/>
        <dbReference type="ChEBI" id="CHEBI:15361"/>
        <dbReference type="ChEBI" id="CHEBI:17879"/>
        <dbReference type="ChEBI" id="CHEBI:29748"/>
        <dbReference type="EC" id="4.1.3.40"/>
    </reaction>
</comment>
<comment type="subcellular location">
    <subcellularLocation>
        <location evidence="5">Cytoplasm</location>
    </subcellularLocation>
</comment>
<organism evidence="6 7">
    <name type="scientific">Azoarcus taiwanensis</name>
    <dbReference type="NCBI Taxonomy" id="666964"/>
    <lineage>
        <taxon>Bacteria</taxon>
        <taxon>Pseudomonadati</taxon>
        <taxon>Pseudomonadota</taxon>
        <taxon>Betaproteobacteria</taxon>
        <taxon>Rhodocyclales</taxon>
        <taxon>Zoogloeaceae</taxon>
        <taxon>Azoarcus</taxon>
    </lineage>
</organism>
<dbReference type="EC" id="4.1.3.40" evidence="5"/>
<keyword evidence="3 5" id="KW-0456">Lyase</keyword>
<evidence type="ECO:0000313" key="7">
    <source>
        <dbReference type="Proteomes" id="UP000599523"/>
    </source>
</evidence>
<feature type="binding site" evidence="5">
    <location>
        <position position="169"/>
    </location>
    <ligand>
        <name>substrate</name>
    </ligand>
</feature>
<dbReference type="Proteomes" id="UP000599523">
    <property type="component" value="Unassembled WGS sequence"/>
</dbReference>
<evidence type="ECO:0000256" key="3">
    <source>
        <dbReference type="ARBA" id="ARBA00023239"/>
    </source>
</evidence>
<dbReference type="InterPro" id="IPR007440">
    <property type="entry name" value="Chorismate--pyruvate_lyase"/>
</dbReference>
<feature type="binding site" evidence="5">
    <location>
        <position position="70"/>
    </location>
    <ligand>
        <name>substrate</name>
    </ligand>
</feature>
<keyword evidence="7" id="KW-1185">Reference proteome</keyword>
<name>A0A972FCY4_9RHOO</name>
<reference evidence="6" key="1">
    <citation type="submission" date="2019-12" db="EMBL/GenBank/DDBJ databases">
        <title>Comparative genomics gives insights into the taxonomy of the Azoarcus-Aromatoleum group and reveals separate origins of nif in the plant-associated Azoarcus and non-plant-associated Aromatoleum sub-groups.</title>
        <authorList>
            <person name="Lafos M."/>
            <person name="Maluk M."/>
            <person name="Batista M."/>
            <person name="Junghare M."/>
            <person name="Carmona M."/>
            <person name="Faoro H."/>
            <person name="Cruz L.M."/>
            <person name="Battistoni F."/>
            <person name="De Souza E."/>
            <person name="Pedrosa F."/>
            <person name="Chen W.-M."/>
            <person name="Poole P.S."/>
            <person name="Dixon R.A."/>
            <person name="James E.K."/>
        </authorList>
    </citation>
    <scope>NUCLEOTIDE SEQUENCE</scope>
    <source>
        <strain evidence="6">NSC3</strain>
    </source>
</reference>
<dbReference type="GO" id="GO:0005829">
    <property type="term" value="C:cytosol"/>
    <property type="evidence" value="ECO:0007669"/>
    <property type="project" value="TreeGrafter"/>
</dbReference>
<evidence type="ECO:0000256" key="5">
    <source>
        <dbReference type="HAMAP-Rule" id="MF_01632"/>
    </source>
</evidence>
<feature type="binding site" evidence="5">
    <location>
        <position position="108"/>
    </location>
    <ligand>
        <name>substrate</name>
    </ligand>
</feature>
<keyword evidence="2 5" id="KW-0831">Ubiquinone biosynthesis</keyword>
<evidence type="ECO:0000256" key="4">
    <source>
        <dbReference type="ARBA" id="ARBA00023317"/>
    </source>
</evidence>
<evidence type="ECO:0000256" key="1">
    <source>
        <dbReference type="ARBA" id="ARBA00022490"/>
    </source>
</evidence>
<dbReference type="HAMAP" id="MF_01632">
    <property type="entry name" value="UbiC"/>
    <property type="match status" value="1"/>
</dbReference>
<comment type="similarity">
    <text evidence="5">Belongs to the UbiC family.</text>
</comment>
<proteinExistence type="inferred from homology"/>
<dbReference type="PANTHER" id="PTHR38683:SF1">
    <property type="entry name" value="CHORISMATE PYRUVATE-LYASE"/>
    <property type="match status" value="1"/>
</dbReference>
<evidence type="ECO:0000256" key="2">
    <source>
        <dbReference type="ARBA" id="ARBA00022688"/>
    </source>
</evidence>
<dbReference type="GO" id="GO:0042866">
    <property type="term" value="P:pyruvate biosynthetic process"/>
    <property type="evidence" value="ECO:0007669"/>
    <property type="project" value="UniProtKB-UniRule"/>
</dbReference>
<protein>
    <recommendedName>
        <fullName evidence="5">Probable chorismate pyruvate-lyase</fullName>
        <shortName evidence="5">CL</shortName>
        <shortName evidence="5">CPL</shortName>
        <ecNumber evidence="5">4.1.3.40</ecNumber>
    </recommendedName>
</protein>
<dbReference type="PANTHER" id="PTHR38683">
    <property type="entry name" value="CHORISMATE PYRUVATE-LYASE"/>
    <property type="match status" value="1"/>
</dbReference>
<sequence>MPLHWRPRPLTPTLPPGLRPWLTDTRSLTARIVARSGRFHVAVLEQRRARPMSDERALFSLRTGEYLRVREVILYADDQPVVYARSVVSERDLRLVWRVFRGIGSRPLGAALFADPRIRRQPLFSAALKRGDARYHRALIHAKTLARPARLWARRSLFRLRGRDLLVTEVFLPAVLALSEPVKRNTRS</sequence>
<dbReference type="RefSeq" id="WP_168987866.1">
    <property type="nucleotide sequence ID" value="NZ_CAWPHM010000268.1"/>
</dbReference>
<keyword evidence="4 5" id="KW-0670">Pyruvate</keyword>
<comment type="caution">
    <text evidence="5">Lacks conserved residue(s) required for the propagation of feature annotation.</text>
</comment>
<comment type="function">
    <text evidence="5">Removes the pyruvyl group from chorismate, with concomitant aromatization of the ring, to provide 4-hydroxybenzoate (4HB) for the ubiquinone pathway.</text>
</comment>
<evidence type="ECO:0000313" key="6">
    <source>
        <dbReference type="EMBL" id="NMG03108.1"/>
    </source>
</evidence>
<dbReference type="EMBL" id="WTVM01000043">
    <property type="protein sequence ID" value="NMG03108.1"/>
    <property type="molecule type" value="Genomic_DNA"/>
</dbReference>
<dbReference type="SUPFAM" id="SSF64288">
    <property type="entry name" value="Chorismate lyase-like"/>
    <property type="match status" value="1"/>
</dbReference>
<dbReference type="AlphaFoldDB" id="A0A972FCY4"/>
<keyword evidence="1 5" id="KW-0963">Cytoplasm</keyword>
<dbReference type="Pfam" id="PF04345">
    <property type="entry name" value="Chor_lyase"/>
    <property type="match status" value="1"/>
</dbReference>
<gene>
    <name evidence="5" type="primary">ubiC</name>
    <name evidence="6" type="ORF">GPA21_08985</name>
</gene>
<dbReference type="Gene3D" id="3.40.1410.10">
    <property type="entry name" value="Chorismate lyase-like"/>
    <property type="match status" value="1"/>
</dbReference>
<dbReference type="InterPro" id="IPR028978">
    <property type="entry name" value="Chorismate_lyase_/UTRA_dom_sf"/>
</dbReference>